<keyword evidence="3" id="KW-0171">Cobalt transport</keyword>
<feature type="transmembrane region" description="Helical" evidence="13">
    <location>
        <begin position="207"/>
        <end position="229"/>
    </location>
</feature>
<evidence type="ECO:0000256" key="8">
    <source>
        <dbReference type="ARBA" id="ARBA00022989"/>
    </source>
</evidence>
<dbReference type="GO" id="GO:0006824">
    <property type="term" value="P:cobalt ion transport"/>
    <property type="evidence" value="ECO:0007669"/>
    <property type="project" value="UniProtKB-KW"/>
</dbReference>
<feature type="transmembrane region" description="Helical" evidence="13">
    <location>
        <begin position="79"/>
        <end position="101"/>
    </location>
</feature>
<comment type="similarity">
    <text evidence="13">Belongs to the NiCoT transporter (TC 2.A.52) family.</text>
</comment>
<keyword evidence="9" id="KW-0406">Ion transport</keyword>
<keyword evidence="8 13" id="KW-1133">Transmembrane helix</keyword>
<accession>A0A484HF21</accession>
<keyword evidence="11 13" id="KW-0472">Membrane</keyword>
<evidence type="ECO:0000256" key="10">
    <source>
        <dbReference type="ARBA" id="ARBA00023112"/>
    </source>
</evidence>
<dbReference type="EMBL" id="CAACVI010000012">
    <property type="protein sequence ID" value="VEN73798.1"/>
    <property type="molecule type" value="Genomic_DNA"/>
</dbReference>
<keyword evidence="5" id="KW-1003">Cell membrane</keyword>
<evidence type="ECO:0000256" key="13">
    <source>
        <dbReference type="RuleBase" id="RU362101"/>
    </source>
</evidence>
<dbReference type="AlphaFoldDB" id="A0A484HF21"/>
<comment type="function">
    <text evidence="1">Efflux system for nickel and cobalt.</text>
</comment>
<evidence type="ECO:0000313" key="15">
    <source>
        <dbReference type="EMBL" id="VEN73798.1"/>
    </source>
</evidence>
<keyword evidence="14" id="KW-0732">Signal</keyword>
<evidence type="ECO:0000256" key="7">
    <source>
        <dbReference type="ARBA" id="ARBA00022692"/>
    </source>
</evidence>
<feature type="transmembrane region" description="Helical" evidence="13">
    <location>
        <begin position="282"/>
        <end position="308"/>
    </location>
</feature>
<feature type="transmembrane region" description="Helical" evidence="13">
    <location>
        <begin position="167"/>
        <end position="186"/>
    </location>
</feature>
<dbReference type="InterPro" id="IPR011541">
    <property type="entry name" value="Ni/Co_transpt_high_affinity"/>
</dbReference>
<dbReference type="GO" id="GO:0015099">
    <property type="term" value="F:nickel cation transmembrane transporter activity"/>
    <property type="evidence" value="ECO:0007669"/>
    <property type="project" value="UniProtKB-UniRule"/>
</dbReference>
<evidence type="ECO:0000256" key="9">
    <source>
        <dbReference type="ARBA" id="ARBA00023065"/>
    </source>
</evidence>
<comment type="subcellular location">
    <subcellularLocation>
        <location evidence="2 13">Cell membrane</location>
        <topology evidence="2 13">Multi-pass membrane protein</topology>
    </subcellularLocation>
</comment>
<gene>
    <name evidence="15" type="ORF">EPICR_20267</name>
</gene>
<feature type="chain" id="PRO_5019821543" description="Nickel/cobalt efflux system" evidence="14">
    <location>
        <begin position="24"/>
        <end position="311"/>
    </location>
</feature>
<keyword evidence="7 13" id="KW-0812">Transmembrane</keyword>
<evidence type="ECO:0000256" key="11">
    <source>
        <dbReference type="ARBA" id="ARBA00023136"/>
    </source>
</evidence>
<dbReference type="GO" id="GO:0046583">
    <property type="term" value="F:monoatomic cation efflux transmembrane transporter activity"/>
    <property type="evidence" value="ECO:0007669"/>
    <property type="project" value="TreeGrafter"/>
</dbReference>
<proteinExistence type="inferred from homology"/>
<dbReference type="PANTHER" id="PTHR40659">
    <property type="entry name" value="NICKEL/COBALT EFFLUX SYSTEM RCNA"/>
    <property type="match status" value="1"/>
</dbReference>
<protein>
    <recommendedName>
        <fullName evidence="13">Nickel/cobalt efflux system</fullName>
    </recommendedName>
</protein>
<keyword evidence="4 13" id="KW-0813">Transport</keyword>
<sequence>MKKIIIGLILLSIYTALSSVAHLAPAAENPFISKPEKRPALSAPSFFKNKFFMKINVWQKHLKEKMTSLVKKAKAEKSFLPIILLAVVAFAYGVLHAAGPGHGKAMALSYVFAKHPTYAQGLLLSNLMALFHGISGIVFVLVVRFVLNAGVVRNLENVSHITQIVSYSAITCLGLGIFFHGVYKLIKKEKPQKEQNKKGLAREYANPVVFALAVGVIPCPAVVITMLFALSMNLIGLGILLGIAIAIGMAFTISIVVMLAISGKTASIALISKNSRKIVIEYLIAIFAGLALTITGIMFLGAGFYPLFSGG</sequence>
<feature type="transmembrane region" description="Helical" evidence="13">
    <location>
        <begin position="235"/>
        <end position="261"/>
    </location>
</feature>
<dbReference type="GO" id="GO:0005886">
    <property type="term" value="C:plasma membrane"/>
    <property type="evidence" value="ECO:0007669"/>
    <property type="project" value="UniProtKB-SubCell"/>
</dbReference>
<feature type="transmembrane region" description="Helical" evidence="13">
    <location>
        <begin position="122"/>
        <end position="147"/>
    </location>
</feature>
<keyword evidence="6" id="KW-0533">Nickel</keyword>
<organism evidence="15">
    <name type="scientific">uncultured Desulfobacteraceae bacterium</name>
    <dbReference type="NCBI Taxonomy" id="218296"/>
    <lineage>
        <taxon>Bacteria</taxon>
        <taxon>Pseudomonadati</taxon>
        <taxon>Thermodesulfobacteriota</taxon>
        <taxon>Desulfobacteria</taxon>
        <taxon>Desulfobacterales</taxon>
        <taxon>Desulfobacteraceae</taxon>
        <taxon>environmental samples</taxon>
    </lineage>
</organism>
<evidence type="ECO:0000256" key="2">
    <source>
        <dbReference type="ARBA" id="ARBA00004651"/>
    </source>
</evidence>
<keyword evidence="12" id="KW-0170">Cobalt</keyword>
<evidence type="ECO:0000256" key="6">
    <source>
        <dbReference type="ARBA" id="ARBA00022596"/>
    </source>
</evidence>
<dbReference type="GO" id="GO:0010045">
    <property type="term" value="P:response to nickel cation"/>
    <property type="evidence" value="ECO:0007669"/>
    <property type="project" value="TreeGrafter"/>
</dbReference>
<evidence type="ECO:0000256" key="4">
    <source>
        <dbReference type="ARBA" id="ARBA00022448"/>
    </source>
</evidence>
<evidence type="ECO:0000256" key="3">
    <source>
        <dbReference type="ARBA" id="ARBA00022426"/>
    </source>
</evidence>
<dbReference type="InterPro" id="IPR051224">
    <property type="entry name" value="NiCoT_RcnA"/>
</dbReference>
<keyword evidence="10" id="KW-0921">Nickel transport</keyword>
<evidence type="ECO:0000256" key="5">
    <source>
        <dbReference type="ARBA" id="ARBA00022475"/>
    </source>
</evidence>
<feature type="signal peptide" evidence="14">
    <location>
        <begin position="1"/>
        <end position="23"/>
    </location>
</feature>
<dbReference type="PANTHER" id="PTHR40659:SF1">
    <property type="entry name" value="NICKEL_COBALT EFFLUX SYSTEM RCNA"/>
    <property type="match status" value="1"/>
</dbReference>
<evidence type="ECO:0000256" key="14">
    <source>
        <dbReference type="SAM" id="SignalP"/>
    </source>
</evidence>
<evidence type="ECO:0000256" key="1">
    <source>
        <dbReference type="ARBA" id="ARBA00002510"/>
    </source>
</evidence>
<evidence type="ECO:0000256" key="12">
    <source>
        <dbReference type="ARBA" id="ARBA00023285"/>
    </source>
</evidence>
<dbReference type="Pfam" id="PF03824">
    <property type="entry name" value="NicO"/>
    <property type="match status" value="1"/>
</dbReference>
<name>A0A484HF21_9BACT</name>
<dbReference type="GO" id="GO:0032025">
    <property type="term" value="P:response to cobalt ion"/>
    <property type="evidence" value="ECO:0007669"/>
    <property type="project" value="TreeGrafter"/>
</dbReference>
<reference evidence="15" key="1">
    <citation type="submission" date="2019-01" db="EMBL/GenBank/DDBJ databases">
        <authorList>
            <consortium name="Genoscope - CEA"/>
            <person name="William W."/>
        </authorList>
    </citation>
    <scope>NUCLEOTIDE SEQUENCE</scope>
    <source>
        <strain evidence="15">CR-1</strain>
    </source>
</reference>